<sequence>MNVLQQISLQLTHIPWCPVDRTPPHDPVPATITVAVAVFRTGARLVPSVPEGSQNLFKVHRSAKGKAKLQVLVEGGGSKQFCACGLILSKSATDQLDGHGRVSLQRNQRFVSSRPSTEYSDPVPANSIEDERPPADVILKPGEESRLKYRPGRLTTVQNDEVRPK</sequence>
<organism evidence="2 3">
    <name type="scientific">Araneus ventricosus</name>
    <name type="common">Orbweaver spider</name>
    <name type="synonym">Epeira ventricosa</name>
    <dbReference type="NCBI Taxonomy" id="182803"/>
    <lineage>
        <taxon>Eukaryota</taxon>
        <taxon>Metazoa</taxon>
        <taxon>Ecdysozoa</taxon>
        <taxon>Arthropoda</taxon>
        <taxon>Chelicerata</taxon>
        <taxon>Arachnida</taxon>
        <taxon>Araneae</taxon>
        <taxon>Araneomorphae</taxon>
        <taxon>Entelegynae</taxon>
        <taxon>Araneoidea</taxon>
        <taxon>Araneidae</taxon>
        <taxon>Araneus</taxon>
    </lineage>
</organism>
<evidence type="ECO:0000313" key="2">
    <source>
        <dbReference type="EMBL" id="GBM54559.1"/>
    </source>
</evidence>
<evidence type="ECO:0000313" key="3">
    <source>
        <dbReference type="Proteomes" id="UP000499080"/>
    </source>
</evidence>
<dbReference type="EMBL" id="BGPR01001464">
    <property type="protein sequence ID" value="GBM54559.1"/>
    <property type="molecule type" value="Genomic_DNA"/>
</dbReference>
<dbReference type="Proteomes" id="UP000499080">
    <property type="component" value="Unassembled WGS sequence"/>
</dbReference>
<name>A0A4Y2GP65_ARAVE</name>
<feature type="region of interest" description="Disordered" evidence="1">
    <location>
        <begin position="110"/>
        <end position="165"/>
    </location>
</feature>
<feature type="compositionally biased region" description="Polar residues" evidence="1">
    <location>
        <begin position="110"/>
        <end position="119"/>
    </location>
</feature>
<reference evidence="2 3" key="1">
    <citation type="journal article" date="2019" name="Sci. Rep.">
        <title>Orb-weaving spider Araneus ventricosus genome elucidates the spidroin gene catalogue.</title>
        <authorList>
            <person name="Kono N."/>
            <person name="Nakamura H."/>
            <person name="Ohtoshi R."/>
            <person name="Moran D.A.P."/>
            <person name="Shinohara A."/>
            <person name="Yoshida Y."/>
            <person name="Fujiwara M."/>
            <person name="Mori M."/>
            <person name="Tomita M."/>
            <person name="Arakawa K."/>
        </authorList>
    </citation>
    <scope>NUCLEOTIDE SEQUENCE [LARGE SCALE GENOMIC DNA]</scope>
</reference>
<evidence type="ECO:0000256" key="1">
    <source>
        <dbReference type="SAM" id="MobiDB-lite"/>
    </source>
</evidence>
<proteinExistence type="predicted"/>
<dbReference type="AlphaFoldDB" id="A0A4Y2GP65"/>
<keyword evidence="3" id="KW-1185">Reference proteome</keyword>
<accession>A0A4Y2GP65</accession>
<protein>
    <submittedName>
        <fullName evidence="2">Uncharacterized protein</fullName>
    </submittedName>
</protein>
<gene>
    <name evidence="2" type="ORF">AVEN_184260_1</name>
</gene>
<comment type="caution">
    <text evidence="2">The sequence shown here is derived from an EMBL/GenBank/DDBJ whole genome shotgun (WGS) entry which is preliminary data.</text>
</comment>